<dbReference type="PRINTS" id="PR00081">
    <property type="entry name" value="GDHRDH"/>
</dbReference>
<dbReference type="OrthoDB" id="47007at2759"/>
<accession>A0A438J7I6</accession>
<proteinExistence type="predicted"/>
<sequence>MDPFHPCEKDEELLGPEVPYLSVIGVLMYLANYTRPDIAFYVNLLARYSSAPTRRHWNGIKHILRYLRGTTDMNLFYSKESKQQLLGYADAGHLSDPHKGRSQTGFCPTGFYWQAVLYFISLPLSINSKHKLRSEAMANQESNNPEPWNNLEGKVILVTGASSSLDRELCLNLARVGCKIVAVAHRTDRLKSLCDEINHPAFSGSPLNPNTTVRAVAVEFDVTADDPTIDASVHKAWDGFGRIDVLINNVGFRGTVKNSLELDEEEWGEGMKTNLNGTWLVSKHVMAIEFGMYNVRVNAISPGLFKSEITEGLLQKSWLNNVTLKMVPLQTFGTLDPAFPPGIPIFSSL</sequence>
<dbReference type="EMBL" id="QGNW01000058">
    <property type="protein sequence ID" value="RVX04910.1"/>
    <property type="molecule type" value="Genomic_DNA"/>
</dbReference>
<name>A0A438J7I6_VITVI</name>
<dbReference type="InterPro" id="IPR002347">
    <property type="entry name" value="SDR_fam"/>
</dbReference>
<comment type="caution">
    <text evidence="1">The sequence shown here is derived from an EMBL/GenBank/DDBJ whole genome shotgun (WGS) entry which is preliminary data.</text>
</comment>
<dbReference type="CDD" id="cd05233">
    <property type="entry name" value="SDR_c"/>
    <property type="match status" value="1"/>
</dbReference>
<evidence type="ECO:0000313" key="2">
    <source>
        <dbReference type="Proteomes" id="UP000288805"/>
    </source>
</evidence>
<protein>
    <submittedName>
        <fullName evidence="1">Retrovirus-related Pol polyprotein from transposon TNT 1-94</fullName>
    </submittedName>
</protein>
<dbReference type="SUPFAM" id="SSF51735">
    <property type="entry name" value="NAD(P)-binding Rossmann-fold domains"/>
    <property type="match status" value="1"/>
</dbReference>
<dbReference type="Gene3D" id="3.40.50.720">
    <property type="entry name" value="NAD(P)-binding Rossmann-like Domain"/>
    <property type="match status" value="2"/>
</dbReference>
<dbReference type="Pfam" id="PF00106">
    <property type="entry name" value="adh_short"/>
    <property type="match status" value="1"/>
</dbReference>
<reference evidence="1 2" key="1">
    <citation type="journal article" date="2018" name="PLoS Genet.">
        <title>Population sequencing reveals clonal diversity and ancestral inbreeding in the grapevine cultivar Chardonnay.</title>
        <authorList>
            <person name="Roach M.J."/>
            <person name="Johnson D.L."/>
            <person name="Bohlmann J."/>
            <person name="van Vuuren H.J."/>
            <person name="Jones S.J."/>
            <person name="Pretorius I.S."/>
            <person name="Schmidt S.A."/>
            <person name="Borneman A.R."/>
        </authorList>
    </citation>
    <scope>NUCLEOTIDE SEQUENCE [LARGE SCALE GENOMIC DNA]</scope>
    <source>
        <strain evidence="2">cv. Chardonnay</strain>
        <tissue evidence="1">Leaf</tissue>
    </source>
</reference>
<gene>
    <name evidence="1" type="primary">POLX_782</name>
    <name evidence="1" type="ORF">CK203_019155</name>
</gene>
<evidence type="ECO:0000313" key="1">
    <source>
        <dbReference type="EMBL" id="RVX04910.1"/>
    </source>
</evidence>
<organism evidence="1 2">
    <name type="scientific">Vitis vinifera</name>
    <name type="common">Grape</name>
    <dbReference type="NCBI Taxonomy" id="29760"/>
    <lineage>
        <taxon>Eukaryota</taxon>
        <taxon>Viridiplantae</taxon>
        <taxon>Streptophyta</taxon>
        <taxon>Embryophyta</taxon>
        <taxon>Tracheophyta</taxon>
        <taxon>Spermatophyta</taxon>
        <taxon>Magnoliopsida</taxon>
        <taxon>eudicotyledons</taxon>
        <taxon>Gunneridae</taxon>
        <taxon>Pentapetalae</taxon>
        <taxon>rosids</taxon>
        <taxon>Vitales</taxon>
        <taxon>Vitaceae</taxon>
        <taxon>Viteae</taxon>
        <taxon>Vitis</taxon>
    </lineage>
</organism>
<dbReference type="PANTHER" id="PTHR44375:SF2">
    <property type="entry name" value="BETA-KETOACYL-ACP REDUCTASE-LIKE PROTEIN-RELATED"/>
    <property type="match status" value="1"/>
</dbReference>
<dbReference type="Proteomes" id="UP000288805">
    <property type="component" value="Unassembled WGS sequence"/>
</dbReference>
<dbReference type="InterPro" id="IPR036291">
    <property type="entry name" value="NAD(P)-bd_dom_sf"/>
</dbReference>
<dbReference type="AlphaFoldDB" id="A0A438J7I6"/>
<dbReference type="PANTHER" id="PTHR44375">
    <property type="entry name" value="BETA-KETOACYL-ACP REDUCTASE-LIKE PROTEIN-RELATED"/>
    <property type="match status" value="1"/>
</dbReference>